<organism evidence="1 2">
    <name type="scientific">Coccidioides posadasii RMSCC 3488</name>
    <dbReference type="NCBI Taxonomy" id="454284"/>
    <lineage>
        <taxon>Eukaryota</taxon>
        <taxon>Fungi</taxon>
        <taxon>Dikarya</taxon>
        <taxon>Ascomycota</taxon>
        <taxon>Pezizomycotina</taxon>
        <taxon>Eurotiomycetes</taxon>
        <taxon>Eurotiomycetidae</taxon>
        <taxon>Onygenales</taxon>
        <taxon>Onygenaceae</taxon>
        <taxon>Coccidioides</taxon>
    </lineage>
</organism>
<protein>
    <submittedName>
        <fullName evidence="1">Uncharacterized protein</fullName>
    </submittedName>
</protein>
<gene>
    <name evidence="1" type="ORF">CPAG_00707</name>
</gene>
<name>A0A0J6F4Z4_COCPO</name>
<reference evidence="2" key="3">
    <citation type="journal article" date="2010" name="Genome Res.">
        <title>Population genomic sequencing of Coccidioides fungi reveals recent hybridization and transposon control.</title>
        <authorList>
            <person name="Neafsey D.E."/>
            <person name="Barker B.M."/>
            <person name="Sharpton T.J."/>
            <person name="Stajich J.E."/>
            <person name="Park D.J."/>
            <person name="Whiston E."/>
            <person name="Hung C.-Y."/>
            <person name="McMahan C."/>
            <person name="White J."/>
            <person name="Sykes S."/>
            <person name="Heiman D."/>
            <person name="Young S."/>
            <person name="Zeng Q."/>
            <person name="Abouelleil A."/>
            <person name="Aftuck L."/>
            <person name="Bessette D."/>
            <person name="Brown A."/>
            <person name="FitzGerald M."/>
            <person name="Lui A."/>
            <person name="Macdonald J.P."/>
            <person name="Priest M."/>
            <person name="Orbach M.J."/>
            <person name="Galgiani J.N."/>
            <person name="Kirkland T.N."/>
            <person name="Cole G.T."/>
            <person name="Birren B.W."/>
            <person name="Henn M.R."/>
            <person name="Taylor J.W."/>
            <person name="Rounsley S.D."/>
        </authorList>
    </citation>
    <scope>NUCLEOTIDE SEQUENCE [LARGE SCALE GENOMIC DNA]</scope>
    <source>
        <strain evidence="2">RMSCC 3488</strain>
    </source>
</reference>
<dbReference type="OrthoDB" id="4149149at2759"/>
<dbReference type="Proteomes" id="UP000054567">
    <property type="component" value="Unassembled WGS sequence"/>
</dbReference>
<dbReference type="EMBL" id="DS268109">
    <property type="protein sequence ID" value="KMM64355.1"/>
    <property type="molecule type" value="Genomic_DNA"/>
</dbReference>
<evidence type="ECO:0000313" key="2">
    <source>
        <dbReference type="Proteomes" id="UP000054567"/>
    </source>
</evidence>
<reference evidence="1 2" key="1">
    <citation type="submission" date="2007-06" db="EMBL/GenBank/DDBJ databases">
        <title>The Genome Sequence of Coccidioides posadasii RMSCC_3488.</title>
        <authorList>
            <consortium name="Coccidioides Genome Resources Consortium"/>
            <consortium name="The Broad Institute Genome Sequencing Platform"/>
            <person name="Henn M.R."/>
            <person name="Sykes S."/>
            <person name="Young S."/>
            <person name="Jaffe D."/>
            <person name="Berlin A."/>
            <person name="Alvarez P."/>
            <person name="Butler J."/>
            <person name="Gnerre S."/>
            <person name="Grabherr M."/>
            <person name="Mauceli E."/>
            <person name="Brockman W."/>
            <person name="Kodira C."/>
            <person name="Alvarado L."/>
            <person name="Zeng Q."/>
            <person name="Crawford M."/>
            <person name="Antoine C."/>
            <person name="Devon K."/>
            <person name="Galgiani J."/>
            <person name="Orsborn K."/>
            <person name="Lewis M.L."/>
            <person name="Nusbaum C."/>
            <person name="Galagan J."/>
            <person name="Birren B."/>
        </authorList>
    </citation>
    <scope>NUCLEOTIDE SEQUENCE [LARGE SCALE GENOMIC DNA]</scope>
    <source>
        <strain evidence="1 2">RMSCC 3488</strain>
    </source>
</reference>
<accession>A0A0J6F4Z4</accession>
<sequence>MIQLFSSMENKSQEQAVDPDVDNMILDYLLCMAIRAVINERVIQRTEGHSHKDAEHLLNIVDVFFSLFKINHPDQKLTDDIALKFQVLTFANLFLRRYRDSVYLPSRKTLQKRRITNRKRAKLWVERNKAVMSQGRNNLYTFGNGFSLDKNYKDMREHMGLPPDNSMDWNSRVSLLDILPEYMALGDVIPSVLRQTWMENAILLMLQCALEQVLVYGETEAEKIDEAFAWDWPYSHNWLGNGTEKAAWTTSRDVMRCSLIPSGTSTSEVNLKRLSFKYPLFEVEGAILDSLNDLLNMLEIPILQRLGLGTASELNVMDVTGE</sequence>
<evidence type="ECO:0000313" key="1">
    <source>
        <dbReference type="EMBL" id="KMM64355.1"/>
    </source>
</evidence>
<dbReference type="AlphaFoldDB" id="A0A0J6F4Z4"/>
<reference evidence="2" key="2">
    <citation type="journal article" date="2009" name="Genome Res.">
        <title>Comparative genomic analyses of the human fungal pathogens Coccidioides and their relatives.</title>
        <authorList>
            <person name="Sharpton T.J."/>
            <person name="Stajich J.E."/>
            <person name="Rounsley S.D."/>
            <person name="Gardner M.J."/>
            <person name="Wortman J.R."/>
            <person name="Jordar V.S."/>
            <person name="Maiti R."/>
            <person name="Kodira C.D."/>
            <person name="Neafsey D.E."/>
            <person name="Zeng Q."/>
            <person name="Hung C.-Y."/>
            <person name="McMahan C."/>
            <person name="Muszewska A."/>
            <person name="Grynberg M."/>
            <person name="Mandel M.A."/>
            <person name="Kellner E.M."/>
            <person name="Barker B.M."/>
            <person name="Galgiani J.N."/>
            <person name="Orbach M.J."/>
            <person name="Kirkland T.N."/>
            <person name="Cole G.T."/>
            <person name="Henn M.R."/>
            <person name="Birren B.W."/>
            <person name="Taylor J.W."/>
        </authorList>
    </citation>
    <scope>NUCLEOTIDE SEQUENCE [LARGE SCALE GENOMIC DNA]</scope>
    <source>
        <strain evidence="2">RMSCC 3488</strain>
    </source>
</reference>
<proteinExistence type="predicted"/>
<dbReference type="VEuPathDB" id="FungiDB:CPAG_00707"/>